<proteinExistence type="predicted"/>
<feature type="transmembrane region" description="Helical" evidence="1">
    <location>
        <begin position="12"/>
        <end position="31"/>
    </location>
</feature>
<feature type="transmembrane region" description="Helical" evidence="1">
    <location>
        <begin position="118"/>
        <end position="137"/>
    </location>
</feature>
<dbReference type="Proteomes" id="UP001152759">
    <property type="component" value="Chromosome 3"/>
</dbReference>
<accession>A0A9P0CEZ4</accession>
<keyword evidence="1" id="KW-1133">Transmembrane helix</keyword>
<dbReference type="EMBL" id="OU963864">
    <property type="protein sequence ID" value="CAH0768955.1"/>
    <property type="molecule type" value="Genomic_DNA"/>
</dbReference>
<reference evidence="2" key="1">
    <citation type="submission" date="2021-12" db="EMBL/GenBank/DDBJ databases">
        <authorList>
            <person name="King R."/>
        </authorList>
    </citation>
    <scope>NUCLEOTIDE SEQUENCE</scope>
</reference>
<dbReference type="AlphaFoldDB" id="A0A9P0CEZ4"/>
<name>A0A9P0CEZ4_BEMTA</name>
<organism evidence="2 3">
    <name type="scientific">Bemisia tabaci</name>
    <name type="common">Sweetpotato whitefly</name>
    <name type="synonym">Aleurodes tabaci</name>
    <dbReference type="NCBI Taxonomy" id="7038"/>
    <lineage>
        <taxon>Eukaryota</taxon>
        <taxon>Metazoa</taxon>
        <taxon>Ecdysozoa</taxon>
        <taxon>Arthropoda</taxon>
        <taxon>Hexapoda</taxon>
        <taxon>Insecta</taxon>
        <taxon>Pterygota</taxon>
        <taxon>Neoptera</taxon>
        <taxon>Paraneoptera</taxon>
        <taxon>Hemiptera</taxon>
        <taxon>Sternorrhyncha</taxon>
        <taxon>Aleyrodoidea</taxon>
        <taxon>Aleyrodidae</taxon>
        <taxon>Aleyrodinae</taxon>
        <taxon>Bemisia</taxon>
    </lineage>
</organism>
<sequence>MLELSRSSCVKVAALVITMMFLIAGIAASLTPKVWVDCGHLMVQGYNSCQINHNDEEIPYAGPEKTTIPDLRFGLVTYVCDHELGYFMSETDCEKCGLNCTEEASVDPSPCPADSTQFWAGLVLGVGVYVLIGALTYKRLLRLLDNVLAGSADDVATGTQAHDAAKSSKNDWP</sequence>
<keyword evidence="3" id="KW-1185">Reference proteome</keyword>
<keyword evidence="1" id="KW-0472">Membrane</keyword>
<protein>
    <submittedName>
        <fullName evidence="2">Uncharacterized protein</fullName>
    </submittedName>
</protein>
<evidence type="ECO:0000256" key="1">
    <source>
        <dbReference type="SAM" id="Phobius"/>
    </source>
</evidence>
<evidence type="ECO:0000313" key="3">
    <source>
        <dbReference type="Proteomes" id="UP001152759"/>
    </source>
</evidence>
<gene>
    <name evidence="2" type="ORF">BEMITA_LOCUS6019</name>
</gene>
<keyword evidence="1" id="KW-0812">Transmembrane</keyword>
<evidence type="ECO:0000313" key="2">
    <source>
        <dbReference type="EMBL" id="CAH0768955.1"/>
    </source>
</evidence>
<dbReference type="KEGG" id="btab:109043395"/>